<dbReference type="EMBL" id="JAMSHJ010000002">
    <property type="protein sequence ID" value="KAI5436089.1"/>
    <property type="molecule type" value="Genomic_DNA"/>
</dbReference>
<organism evidence="2 3">
    <name type="scientific">Pisum sativum</name>
    <name type="common">Garden pea</name>
    <name type="synonym">Lathyrus oleraceus</name>
    <dbReference type="NCBI Taxonomy" id="3888"/>
    <lineage>
        <taxon>Eukaryota</taxon>
        <taxon>Viridiplantae</taxon>
        <taxon>Streptophyta</taxon>
        <taxon>Embryophyta</taxon>
        <taxon>Tracheophyta</taxon>
        <taxon>Spermatophyta</taxon>
        <taxon>Magnoliopsida</taxon>
        <taxon>eudicotyledons</taxon>
        <taxon>Gunneridae</taxon>
        <taxon>Pentapetalae</taxon>
        <taxon>rosids</taxon>
        <taxon>fabids</taxon>
        <taxon>Fabales</taxon>
        <taxon>Fabaceae</taxon>
        <taxon>Papilionoideae</taxon>
        <taxon>50 kb inversion clade</taxon>
        <taxon>NPAAA clade</taxon>
        <taxon>Hologalegina</taxon>
        <taxon>IRL clade</taxon>
        <taxon>Fabeae</taxon>
        <taxon>Lathyrus</taxon>
    </lineage>
</organism>
<reference evidence="2 3" key="1">
    <citation type="journal article" date="2022" name="Nat. Genet.">
        <title>Improved pea reference genome and pan-genome highlight genomic features and evolutionary characteristics.</title>
        <authorList>
            <person name="Yang T."/>
            <person name="Liu R."/>
            <person name="Luo Y."/>
            <person name="Hu S."/>
            <person name="Wang D."/>
            <person name="Wang C."/>
            <person name="Pandey M.K."/>
            <person name="Ge S."/>
            <person name="Xu Q."/>
            <person name="Li N."/>
            <person name="Li G."/>
            <person name="Huang Y."/>
            <person name="Saxena R.K."/>
            <person name="Ji Y."/>
            <person name="Li M."/>
            <person name="Yan X."/>
            <person name="He Y."/>
            <person name="Liu Y."/>
            <person name="Wang X."/>
            <person name="Xiang C."/>
            <person name="Varshney R.K."/>
            <person name="Ding H."/>
            <person name="Gao S."/>
            <person name="Zong X."/>
        </authorList>
    </citation>
    <scope>NUCLEOTIDE SEQUENCE [LARGE SCALE GENOMIC DNA]</scope>
    <source>
        <strain evidence="2 3">cv. Zhongwan 6</strain>
    </source>
</reference>
<accession>A0A9D5BB57</accession>
<sequence length="262" mass="29034">MVNMGMRLEEGVREGRLSKDEASTSKRYGSSFSKKKDSEENAISNGRQRRPQIRRNPPPRQHHHHQVSSIIPCGMVSFEDRAPNVKANPLPAHGTSSVNMVDGCPGEFKVFDVRVNPRGCDMVKRDIQRMMDEGMIQIVQSHHADDDVNVIVPVFKQQERLAIQYDSSNIKNVSGSISPLVIRLAGPVPYSSDKVVPYQYNATMIENGQEVSLPTTSSVVSIADVTKMTRSGRVFGPVFPENKEEISVSKKTEVSNVDPVGC</sequence>
<keyword evidence="3" id="KW-1185">Reference proteome</keyword>
<feature type="region of interest" description="Disordered" evidence="1">
    <location>
        <begin position="1"/>
        <end position="67"/>
    </location>
</feature>
<protein>
    <submittedName>
        <fullName evidence="2">Uncharacterized protein</fullName>
    </submittedName>
</protein>
<dbReference type="AlphaFoldDB" id="A0A9D5BB57"/>
<proteinExistence type="predicted"/>
<evidence type="ECO:0000313" key="3">
    <source>
        <dbReference type="Proteomes" id="UP001058974"/>
    </source>
</evidence>
<comment type="caution">
    <text evidence="2">The sequence shown here is derived from an EMBL/GenBank/DDBJ whole genome shotgun (WGS) entry which is preliminary data.</text>
</comment>
<feature type="compositionally biased region" description="Basic and acidic residues" evidence="1">
    <location>
        <begin position="7"/>
        <end position="24"/>
    </location>
</feature>
<dbReference type="Proteomes" id="UP001058974">
    <property type="component" value="Chromosome 2"/>
</dbReference>
<name>A0A9D5BB57_PEA</name>
<evidence type="ECO:0000256" key="1">
    <source>
        <dbReference type="SAM" id="MobiDB-lite"/>
    </source>
</evidence>
<evidence type="ECO:0000313" key="2">
    <source>
        <dbReference type="EMBL" id="KAI5436089.1"/>
    </source>
</evidence>
<dbReference type="Gramene" id="Psat02G0251000-T1">
    <property type="protein sequence ID" value="KAI5436089.1"/>
    <property type="gene ID" value="KIW84_022510"/>
</dbReference>
<gene>
    <name evidence="2" type="ORF">KIW84_022510</name>
</gene>